<dbReference type="Proteomes" id="UP000659496">
    <property type="component" value="Unassembled WGS sequence"/>
</dbReference>
<dbReference type="GO" id="GO:0003743">
    <property type="term" value="F:translation initiation factor activity"/>
    <property type="evidence" value="ECO:0007669"/>
    <property type="project" value="UniProtKB-KW"/>
</dbReference>
<evidence type="ECO:0000313" key="2">
    <source>
        <dbReference type="Proteomes" id="UP000659496"/>
    </source>
</evidence>
<gene>
    <name evidence="1" type="ORF">H9659_08100</name>
</gene>
<dbReference type="EMBL" id="JACSQY010000005">
    <property type="protein sequence ID" value="MBD7908289.1"/>
    <property type="molecule type" value="Genomic_DNA"/>
</dbReference>
<keyword evidence="2" id="KW-1185">Reference proteome</keyword>
<reference evidence="1 2" key="1">
    <citation type="submission" date="2020-08" db="EMBL/GenBank/DDBJ databases">
        <title>A Genomic Blueprint of the Chicken Gut Microbiome.</title>
        <authorList>
            <person name="Gilroy R."/>
            <person name="Ravi A."/>
            <person name="Getino M."/>
            <person name="Pursley I."/>
            <person name="Horton D.L."/>
            <person name="Alikhan N.-F."/>
            <person name="Baker D."/>
            <person name="Gharbi K."/>
            <person name="Hall N."/>
            <person name="Watson M."/>
            <person name="Adriaenssens E.M."/>
            <person name="Foster-Nyarko E."/>
            <person name="Jarju S."/>
            <person name="Secka A."/>
            <person name="Antonio M."/>
            <person name="Oren A."/>
            <person name="Chaudhuri R."/>
            <person name="La Ragione R.M."/>
            <person name="Hildebrand F."/>
            <person name="Pallen M.J."/>
        </authorList>
    </citation>
    <scope>NUCLEOTIDE SEQUENCE [LARGE SCALE GENOMIC DNA]</scope>
    <source>
        <strain evidence="1 2">Sa3CUA8</strain>
    </source>
</reference>
<keyword evidence="1" id="KW-0648">Protein biosynthesis</keyword>
<organism evidence="1 2">
    <name type="scientific">Sporosarcina gallistercoris</name>
    <dbReference type="NCBI Taxonomy" id="2762245"/>
    <lineage>
        <taxon>Bacteria</taxon>
        <taxon>Bacillati</taxon>
        <taxon>Bacillota</taxon>
        <taxon>Bacilli</taxon>
        <taxon>Bacillales</taxon>
        <taxon>Caryophanaceae</taxon>
        <taxon>Sporosarcina</taxon>
    </lineage>
</organism>
<dbReference type="RefSeq" id="WP_191689440.1">
    <property type="nucleotide sequence ID" value="NZ_JACSQY010000005.1"/>
</dbReference>
<comment type="caution">
    <text evidence="1">The sequence shown here is derived from an EMBL/GenBank/DDBJ whole genome shotgun (WGS) entry which is preliminary data.</text>
</comment>
<protein>
    <submittedName>
        <fullName evidence="1">Translation initiation factor 2</fullName>
    </submittedName>
</protein>
<evidence type="ECO:0000313" key="1">
    <source>
        <dbReference type="EMBL" id="MBD7908289.1"/>
    </source>
</evidence>
<proteinExistence type="predicted"/>
<accession>A0ABR8PJN1</accession>
<keyword evidence="1" id="KW-0396">Initiation factor</keyword>
<name>A0ABR8PJN1_9BACL</name>
<sequence>MNNRNYNPQSENSVSPEIYAARIGLIGTLLSTLGDGLQSIGAGIALQQLEISSIQDAQTQADQSNQFDSMQKQIDLLTKKLKKWKKINKIKYFYKKPVLNQLLLTEERVLTS</sequence>